<reference evidence="7" key="1">
    <citation type="submission" date="2015-07" db="EMBL/GenBank/DDBJ databases">
        <title>MeaNS - Measles Nucleotide Surveillance Program.</title>
        <authorList>
            <person name="Tran T."/>
            <person name="Druce J."/>
        </authorList>
    </citation>
    <scope>NUCLEOTIDE SEQUENCE</scope>
    <source>
        <strain evidence="7">UCB-OBI-ISO-001</strain>
        <tissue evidence="7">Gonad</tissue>
    </source>
</reference>
<keyword evidence="4 6" id="KW-1133">Transmembrane helix</keyword>
<keyword evidence="5 6" id="KW-0472">Membrane</keyword>
<sequence length="131" mass="14567">MSYSDTLISVFWLVLVSVIWGCTNPILKKTSAGIENIKEQNTILQLKSELLFLVFRLKYVTAFLINQCGSILFYLTLASADLSIAVPLTNSLTFVFTVLTGCFLGEKIPRQSQFGMLLIVFGVSLCIFSKV</sequence>
<evidence type="ECO:0008006" key="8">
    <source>
        <dbReference type="Google" id="ProtNLM"/>
    </source>
</evidence>
<comment type="similarity">
    <text evidence="2">Belongs to the TMEM234 family.</text>
</comment>
<evidence type="ECO:0000256" key="5">
    <source>
        <dbReference type="ARBA" id="ARBA00023136"/>
    </source>
</evidence>
<name>A0A0L8HFR3_OCTBM</name>
<gene>
    <name evidence="7" type="ORF">OCBIM_22015570mg</name>
</gene>
<feature type="transmembrane region" description="Helical" evidence="6">
    <location>
        <begin position="84"/>
        <end position="105"/>
    </location>
</feature>
<proteinExistence type="inferred from homology"/>
<organism evidence="7">
    <name type="scientific">Octopus bimaculoides</name>
    <name type="common">California two-spotted octopus</name>
    <dbReference type="NCBI Taxonomy" id="37653"/>
    <lineage>
        <taxon>Eukaryota</taxon>
        <taxon>Metazoa</taxon>
        <taxon>Spiralia</taxon>
        <taxon>Lophotrochozoa</taxon>
        <taxon>Mollusca</taxon>
        <taxon>Cephalopoda</taxon>
        <taxon>Coleoidea</taxon>
        <taxon>Octopodiformes</taxon>
        <taxon>Octopoda</taxon>
        <taxon>Incirrata</taxon>
        <taxon>Octopodidae</taxon>
        <taxon>Octopus</taxon>
    </lineage>
</organism>
<dbReference type="SUPFAM" id="SSF103481">
    <property type="entry name" value="Multidrug resistance efflux transporter EmrE"/>
    <property type="match status" value="1"/>
</dbReference>
<dbReference type="Pfam" id="PF10639">
    <property type="entry name" value="TMEM234"/>
    <property type="match status" value="1"/>
</dbReference>
<protein>
    <recommendedName>
        <fullName evidence="8">EamA domain-containing protein</fullName>
    </recommendedName>
</protein>
<dbReference type="PANTHER" id="PTHR28668">
    <property type="entry name" value="TRANSMEMBRANE PROTEIN 234"/>
    <property type="match status" value="1"/>
</dbReference>
<evidence type="ECO:0000256" key="1">
    <source>
        <dbReference type="ARBA" id="ARBA00004141"/>
    </source>
</evidence>
<evidence type="ECO:0000256" key="4">
    <source>
        <dbReference type="ARBA" id="ARBA00022989"/>
    </source>
</evidence>
<dbReference type="AlphaFoldDB" id="A0A0L8HFR3"/>
<dbReference type="InterPro" id="IPR018908">
    <property type="entry name" value="TMEM234"/>
</dbReference>
<evidence type="ECO:0000256" key="2">
    <source>
        <dbReference type="ARBA" id="ARBA00005977"/>
    </source>
</evidence>
<accession>A0A0L8HFR3</accession>
<feature type="transmembrane region" description="Helical" evidence="6">
    <location>
        <begin position="6"/>
        <end position="27"/>
    </location>
</feature>
<dbReference type="InterPro" id="IPR037185">
    <property type="entry name" value="EmrE-like"/>
</dbReference>
<dbReference type="PANTHER" id="PTHR28668:SF1">
    <property type="entry name" value="TRANSMEMBRANE PROTEIN 234"/>
    <property type="match status" value="1"/>
</dbReference>
<feature type="transmembrane region" description="Helical" evidence="6">
    <location>
        <begin position="57"/>
        <end position="78"/>
    </location>
</feature>
<dbReference type="EMBL" id="KQ418267">
    <property type="protein sequence ID" value="KOF88076.1"/>
    <property type="molecule type" value="Genomic_DNA"/>
</dbReference>
<dbReference type="Gene3D" id="1.10.3730.20">
    <property type="match status" value="1"/>
</dbReference>
<evidence type="ECO:0000256" key="3">
    <source>
        <dbReference type="ARBA" id="ARBA00022692"/>
    </source>
</evidence>
<keyword evidence="3 6" id="KW-0812">Transmembrane</keyword>
<evidence type="ECO:0000313" key="7">
    <source>
        <dbReference type="EMBL" id="KOF88076.1"/>
    </source>
</evidence>
<feature type="transmembrane region" description="Helical" evidence="6">
    <location>
        <begin position="112"/>
        <end position="130"/>
    </location>
</feature>
<dbReference type="GO" id="GO:0016020">
    <property type="term" value="C:membrane"/>
    <property type="evidence" value="ECO:0007669"/>
    <property type="project" value="UniProtKB-SubCell"/>
</dbReference>
<evidence type="ECO:0000256" key="6">
    <source>
        <dbReference type="SAM" id="Phobius"/>
    </source>
</evidence>
<comment type="subcellular location">
    <subcellularLocation>
        <location evidence="1">Membrane</location>
        <topology evidence="1">Multi-pass membrane protein</topology>
    </subcellularLocation>
</comment>